<evidence type="ECO:0000256" key="3">
    <source>
        <dbReference type="ARBA" id="ARBA00023180"/>
    </source>
</evidence>
<dbReference type="SMART" id="SM00216">
    <property type="entry name" value="VWD"/>
    <property type="match status" value="1"/>
</dbReference>
<dbReference type="SMART" id="SM00041">
    <property type="entry name" value="CT"/>
    <property type="match status" value="1"/>
</dbReference>
<dbReference type="SUPFAM" id="SSF57567">
    <property type="entry name" value="Serine protease inhibitors"/>
    <property type="match status" value="1"/>
</dbReference>
<dbReference type="GO" id="GO:0005615">
    <property type="term" value="C:extracellular space"/>
    <property type="evidence" value="ECO:0007669"/>
    <property type="project" value="TreeGrafter"/>
</dbReference>
<keyword evidence="2 4" id="KW-1015">Disulfide bond</keyword>
<evidence type="ECO:0000313" key="9">
    <source>
        <dbReference type="Ensembl" id="ENSGWIP00000040621.1"/>
    </source>
</evidence>
<dbReference type="PROSITE" id="PS01225">
    <property type="entry name" value="CTCK_2"/>
    <property type="match status" value="1"/>
</dbReference>
<dbReference type="InterPro" id="IPR014853">
    <property type="entry name" value="VWF/SSPO/ZAN-like_Cys-rich_dom"/>
</dbReference>
<organism evidence="9 10">
    <name type="scientific">Gouania willdenowi</name>
    <name type="common">Blunt-snouted clingfish</name>
    <name type="synonym">Lepadogaster willdenowi</name>
    <dbReference type="NCBI Taxonomy" id="441366"/>
    <lineage>
        <taxon>Eukaryota</taxon>
        <taxon>Metazoa</taxon>
        <taxon>Chordata</taxon>
        <taxon>Craniata</taxon>
        <taxon>Vertebrata</taxon>
        <taxon>Euteleostomi</taxon>
        <taxon>Actinopterygii</taxon>
        <taxon>Neopterygii</taxon>
        <taxon>Teleostei</taxon>
        <taxon>Neoteleostei</taxon>
        <taxon>Acanthomorphata</taxon>
        <taxon>Ovalentaria</taxon>
        <taxon>Blenniimorphae</taxon>
        <taxon>Blenniiformes</taxon>
        <taxon>Gobiesocoidei</taxon>
        <taxon>Gobiesocidae</taxon>
        <taxon>Gobiesocinae</taxon>
        <taxon>Gouania</taxon>
    </lineage>
</organism>
<evidence type="ECO:0000256" key="1">
    <source>
        <dbReference type="ARBA" id="ARBA00022737"/>
    </source>
</evidence>
<evidence type="ECO:0000259" key="8">
    <source>
        <dbReference type="PROSITE" id="PS51233"/>
    </source>
</evidence>
<feature type="disulfide bond" evidence="4">
    <location>
        <begin position="1018"/>
        <end position="1067"/>
    </location>
</feature>
<gene>
    <name evidence="9" type="primary">LOC114461201</name>
</gene>
<dbReference type="PANTHER" id="PTHR11339">
    <property type="entry name" value="EXTRACELLULAR MATRIX GLYCOPROTEIN RELATED"/>
    <property type="match status" value="1"/>
</dbReference>
<dbReference type="InterPro" id="IPR036084">
    <property type="entry name" value="Ser_inhib-like_sf"/>
</dbReference>
<name>A0A8C5NAB7_GOUWI</name>
<evidence type="ECO:0000256" key="4">
    <source>
        <dbReference type="PROSITE-ProRule" id="PRU00039"/>
    </source>
</evidence>
<accession>A0A8C5NAB7</accession>
<dbReference type="Pfam" id="PF00094">
    <property type="entry name" value="VWD"/>
    <property type="match status" value="1"/>
</dbReference>
<feature type="disulfide bond" evidence="4">
    <location>
        <begin position="1033"/>
        <end position="1085"/>
    </location>
</feature>
<reference evidence="9" key="3">
    <citation type="submission" date="2025-09" db="UniProtKB">
        <authorList>
            <consortium name="Ensembl"/>
        </authorList>
    </citation>
    <scope>IDENTIFICATION</scope>
</reference>
<protein>
    <submittedName>
        <fullName evidence="9">Intestinal mucin-like protein</fullName>
    </submittedName>
</protein>
<dbReference type="CDD" id="cd19941">
    <property type="entry name" value="TIL"/>
    <property type="match status" value="1"/>
</dbReference>
<dbReference type="PROSITE" id="PS01208">
    <property type="entry name" value="VWFC_1"/>
    <property type="match status" value="1"/>
</dbReference>
<dbReference type="Proteomes" id="UP000694680">
    <property type="component" value="Chromosome 3"/>
</dbReference>
<reference evidence="9" key="1">
    <citation type="submission" date="2020-06" db="EMBL/GenBank/DDBJ databases">
        <authorList>
            <consortium name="Wellcome Sanger Institute Data Sharing"/>
        </authorList>
    </citation>
    <scope>NUCLEOTIDE SEQUENCE [LARGE SCALE GENOMIC DNA]</scope>
</reference>
<dbReference type="AlphaFoldDB" id="A0A8C5NAB7"/>
<proteinExistence type="predicted"/>
<dbReference type="GO" id="GO:0031012">
    <property type="term" value="C:extracellular matrix"/>
    <property type="evidence" value="ECO:0007669"/>
    <property type="project" value="TreeGrafter"/>
</dbReference>
<sequence length="1104" mass="118492">MAKPEGTTTSGTTVESKTTQPLTEITTGPVTTSTTSVVEKTTTALGSTTTIKPVTSTPSVSTTTSKGPSTTKGTTAKTGETTTSETTIESKTTQPPKEITTGPVTTSTTSVVEKTTTVPGSTTTSKLGTSTPSVRTTTTRGPSTTKRTKAKTEGTTTSETTVESKTTQPPKEITTGPVTTSTTSVVETTTTAPRSTIELKTTELSSTITPYTKGSTTTTTLVTETSSETTLGVFTGSLQSSTRIVFPTTVSSSTTCFCIANGTSHHSGDLIYNVTDTYGWCYFAYCNASCQTETDHGPCQTIPATTAGSTTTVFRTTTKVPLSIPARPPTFSQDCNDLTPPRKNGETWMIDNCTSATCLSGKVSMFNVSCPTTTKPICTNGRQPVEVTDDSGCCSRYECECVCSVWSKSHFLTFDGKTYTFSETCSYYLVKEIITKYNLTIIVNHNCDTSESSFCSMDLIVVYKSSTIRFSQIKTSGTVANAVFLSQKRIYSAMVNPNFIFTSTNLVMNLQIPELNVKVVYQGSSFSIDLPYSLFKGNTEGQCGTCDNSQANDCRAPNGQLQDCTDSAGQWKVPDTSCVMPTTVPTTVASRTTSPLPSTTQTSCKPAICDLLTSSVFAPCNNVIPPAPWIKTCVSDSCDSGENSCSSLEAYATQCSLAGICIDWRNSTNGLCEHKCPDNKEYRACGPTVEPTCNNRYNTKFQEMSQKFNVKAEGCFCPQGTTLFNTVYDTCVTTCDCVGPDGKPKQPGDQWMSGCNNCICDQDSMSVQCNPVQCSSVTSPDCSQPGQQLVNTTKDCCPTQTCECNTDLCPGPVVCSLGFQLNITMGVCCPTYECIPKHVCVWNTTEIQPGQVIPTPEIPVGGVKLSRMSIVNEPKPCHNCHCGSEVDPATKLNIIVNIPMECKTDCSEGFEYVTSPDKCCGTCVQKSCVFTAPDNKTVVIQVNHTHRFPTDPCVEYTCEKVGMSFITREIVTTCPAFHPLDCEPGTETTDARGCCKTCTVRSVCEVQSALTDIVVGNCKSRKKVNLTSCAGHCGSLSIYSATANAILHQCDCCQEDTTTQKKVELLCSDGSTMQHSYIAVQTCRCIKSKCESGTTSKPSRRRRR</sequence>
<feature type="compositionally biased region" description="Low complexity" evidence="5">
    <location>
        <begin position="174"/>
        <end position="190"/>
    </location>
</feature>
<dbReference type="InterPro" id="IPR050780">
    <property type="entry name" value="Mucin_vWF_Thrombospondin_sf"/>
</dbReference>
<evidence type="ECO:0000256" key="2">
    <source>
        <dbReference type="ARBA" id="ARBA00023157"/>
    </source>
</evidence>
<dbReference type="SMART" id="SM00832">
    <property type="entry name" value="C8"/>
    <property type="match status" value="1"/>
</dbReference>
<dbReference type="PROSITE" id="PS01185">
    <property type="entry name" value="CTCK_1"/>
    <property type="match status" value="1"/>
</dbReference>
<reference evidence="9" key="2">
    <citation type="submission" date="2025-08" db="UniProtKB">
        <authorList>
            <consortium name="Ensembl"/>
        </authorList>
    </citation>
    <scope>IDENTIFICATION</scope>
</reference>
<evidence type="ECO:0000313" key="10">
    <source>
        <dbReference type="Proteomes" id="UP000694680"/>
    </source>
</evidence>
<keyword evidence="10" id="KW-1185">Reference proteome</keyword>
<feature type="compositionally biased region" description="Low complexity" evidence="5">
    <location>
        <begin position="100"/>
        <end position="145"/>
    </location>
</feature>
<dbReference type="Gene3D" id="2.10.25.10">
    <property type="entry name" value="Laminin"/>
    <property type="match status" value="1"/>
</dbReference>
<dbReference type="PROSITE" id="PS51233">
    <property type="entry name" value="VWFD"/>
    <property type="match status" value="1"/>
</dbReference>
<evidence type="ECO:0000256" key="5">
    <source>
        <dbReference type="SAM" id="MobiDB-lite"/>
    </source>
</evidence>
<dbReference type="InterPro" id="IPR001846">
    <property type="entry name" value="VWF_type-D"/>
</dbReference>
<comment type="caution">
    <text evidence="4">Lacks conserved residue(s) required for the propagation of feature annotation.</text>
</comment>
<evidence type="ECO:0000259" key="6">
    <source>
        <dbReference type="PROSITE" id="PS01225"/>
    </source>
</evidence>
<dbReference type="Pfam" id="PF08742">
    <property type="entry name" value="C8"/>
    <property type="match status" value="1"/>
</dbReference>
<dbReference type="InterPro" id="IPR001007">
    <property type="entry name" value="VWF_dom"/>
</dbReference>
<feature type="domain" description="CTCK" evidence="6">
    <location>
        <begin position="995"/>
        <end position="1091"/>
    </location>
</feature>
<dbReference type="SMART" id="SM00214">
    <property type="entry name" value="VWC"/>
    <property type="match status" value="2"/>
</dbReference>
<keyword evidence="3" id="KW-0325">Glycoprotein</keyword>
<evidence type="ECO:0000259" key="7">
    <source>
        <dbReference type="PROSITE" id="PS50184"/>
    </source>
</evidence>
<feature type="compositionally biased region" description="Low complexity" evidence="5">
    <location>
        <begin position="1"/>
        <end position="93"/>
    </location>
</feature>
<feature type="domain" description="VWFD" evidence="8">
    <location>
        <begin position="401"/>
        <end position="579"/>
    </location>
</feature>
<keyword evidence="1" id="KW-0677">Repeat</keyword>
<feature type="compositionally biased region" description="Low complexity" evidence="5">
    <location>
        <begin position="153"/>
        <end position="167"/>
    </location>
</feature>
<feature type="disulfide bond" evidence="4">
    <location>
        <begin position="1029"/>
        <end position="1083"/>
    </location>
</feature>
<feature type="region of interest" description="Disordered" evidence="5">
    <location>
        <begin position="1"/>
        <end position="190"/>
    </location>
</feature>
<dbReference type="InterPro" id="IPR006207">
    <property type="entry name" value="Cys_knot_C"/>
</dbReference>
<dbReference type="Ensembl" id="ENSGWIT00000044129.1">
    <property type="protein sequence ID" value="ENSGWIP00000040621.1"/>
    <property type="gene ID" value="ENSGWIG00000020512.1"/>
</dbReference>
<feature type="domain" description="VWFC" evidence="7">
    <location>
        <begin position="737"/>
        <end position="803"/>
    </location>
</feature>
<dbReference type="PROSITE" id="PS50184">
    <property type="entry name" value="VWFC_2"/>
    <property type="match status" value="1"/>
</dbReference>
<dbReference type="PANTHER" id="PTHR11339:SF384">
    <property type="entry name" value="MUCIN-2"/>
    <property type="match status" value="1"/>
</dbReference>